<keyword evidence="3" id="KW-1185">Reference proteome</keyword>
<dbReference type="Proteomes" id="UP001231189">
    <property type="component" value="Unassembled WGS sequence"/>
</dbReference>
<evidence type="ECO:0000259" key="1">
    <source>
        <dbReference type="PROSITE" id="PS50181"/>
    </source>
</evidence>
<dbReference type="InterPro" id="IPR036047">
    <property type="entry name" value="F-box-like_dom_sf"/>
</dbReference>
<dbReference type="Pfam" id="PF12937">
    <property type="entry name" value="F-box-like"/>
    <property type="match status" value="1"/>
</dbReference>
<dbReference type="SMART" id="SM00256">
    <property type="entry name" value="FBOX"/>
    <property type="match status" value="1"/>
</dbReference>
<dbReference type="PANTHER" id="PTHR32278:SF133">
    <property type="entry name" value="F-BOX DOMAIN-CONTAINING PROTEIN"/>
    <property type="match status" value="1"/>
</dbReference>
<comment type="caution">
    <text evidence="2">The sequence shown here is derived from an EMBL/GenBank/DDBJ whole genome shotgun (WGS) entry which is preliminary data.</text>
</comment>
<dbReference type="EMBL" id="JAUUTY010000006">
    <property type="protein sequence ID" value="KAK1620828.1"/>
    <property type="molecule type" value="Genomic_DNA"/>
</dbReference>
<dbReference type="InterPro" id="IPR001810">
    <property type="entry name" value="F-box_dom"/>
</dbReference>
<dbReference type="AlphaFoldDB" id="A0AAD8RFS4"/>
<dbReference type="PROSITE" id="PS50181">
    <property type="entry name" value="FBOX"/>
    <property type="match status" value="1"/>
</dbReference>
<dbReference type="InterPro" id="IPR025886">
    <property type="entry name" value="PP2-like"/>
</dbReference>
<sequence>METPVACWIERLPEDLLVHVISLTSPADAFRASAVSRAFHAAAESETVWSRFLPCDLPRFAKNELTRKPPSTKKGLFRRLSDEPVLLPHKFVRMQLDKATGAKCFTLSASTLQIKHFSHAGNWIPVGSDFDNSKRGKRFLEAARVRCWQGLDIRAKVQPKMLSQNTTYMAYMVFMLGDRFYGLDFPFQEASFGVAGRESRRQVCLQGYVEDGDAADDPPRKHILQGYQSRRDTIPPVDDVQFPRKKTHGWMEVELGEFHTEEGDGEISISLIQPAHGKSGLIVWGIELRSKQQIPAGQE</sequence>
<evidence type="ECO:0000313" key="3">
    <source>
        <dbReference type="Proteomes" id="UP001231189"/>
    </source>
</evidence>
<dbReference type="SUPFAM" id="SSF81383">
    <property type="entry name" value="F-box domain"/>
    <property type="match status" value="1"/>
</dbReference>
<dbReference type="CDD" id="cd22162">
    <property type="entry name" value="F-box_AtSKIP3-like"/>
    <property type="match status" value="1"/>
</dbReference>
<organism evidence="2 3">
    <name type="scientific">Lolium multiflorum</name>
    <name type="common">Italian ryegrass</name>
    <name type="synonym">Lolium perenne subsp. multiflorum</name>
    <dbReference type="NCBI Taxonomy" id="4521"/>
    <lineage>
        <taxon>Eukaryota</taxon>
        <taxon>Viridiplantae</taxon>
        <taxon>Streptophyta</taxon>
        <taxon>Embryophyta</taxon>
        <taxon>Tracheophyta</taxon>
        <taxon>Spermatophyta</taxon>
        <taxon>Magnoliopsida</taxon>
        <taxon>Liliopsida</taxon>
        <taxon>Poales</taxon>
        <taxon>Poaceae</taxon>
        <taxon>BOP clade</taxon>
        <taxon>Pooideae</taxon>
        <taxon>Poodae</taxon>
        <taxon>Poeae</taxon>
        <taxon>Poeae Chloroplast Group 2 (Poeae type)</taxon>
        <taxon>Loliodinae</taxon>
        <taxon>Loliinae</taxon>
        <taxon>Lolium</taxon>
    </lineage>
</organism>
<dbReference type="Pfam" id="PF14299">
    <property type="entry name" value="PP2"/>
    <property type="match status" value="1"/>
</dbReference>
<proteinExistence type="predicted"/>
<protein>
    <recommendedName>
        <fullName evidence="1">F-box domain-containing protein</fullName>
    </recommendedName>
</protein>
<dbReference type="Gene3D" id="1.20.1280.50">
    <property type="match status" value="1"/>
</dbReference>
<gene>
    <name evidence="2" type="ORF">QYE76_026345</name>
</gene>
<evidence type="ECO:0000313" key="2">
    <source>
        <dbReference type="EMBL" id="KAK1620828.1"/>
    </source>
</evidence>
<name>A0AAD8RFS4_LOLMU</name>
<accession>A0AAD8RFS4</accession>
<reference evidence="2" key="1">
    <citation type="submission" date="2023-07" db="EMBL/GenBank/DDBJ databases">
        <title>A chromosome-level genome assembly of Lolium multiflorum.</title>
        <authorList>
            <person name="Chen Y."/>
            <person name="Copetti D."/>
            <person name="Kolliker R."/>
            <person name="Studer B."/>
        </authorList>
    </citation>
    <scope>NUCLEOTIDE SEQUENCE</scope>
    <source>
        <strain evidence="2">02402/16</strain>
        <tissue evidence="2">Leaf</tissue>
    </source>
</reference>
<dbReference type="PANTHER" id="PTHR32278">
    <property type="entry name" value="F-BOX DOMAIN-CONTAINING PROTEIN"/>
    <property type="match status" value="1"/>
</dbReference>
<feature type="domain" description="F-box" evidence="1">
    <location>
        <begin position="6"/>
        <end position="52"/>
    </location>
</feature>